<evidence type="ECO:0000259" key="1">
    <source>
        <dbReference type="Pfam" id="PF13905"/>
    </source>
</evidence>
<keyword evidence="3" id="KW-1185">Reference proteome</keyword>
<accession>A0ABQ9JFL6</accession>
<gene>
    <name evidence="2" type="ORF">NQ317_018382</name>
</gene>
<sequence length="167" mass="19228">MVTLKLLKEISQELQLTPDKISADSYSAYIDSMPWLTVPFQQTAVRAELAQLYGIRGIPTLLLLDNNGHIITMDARTELAEDPLAQNFPWKPRPVNILTERYLTKLHDYPAIVLFVADNVGVKIPKFGRVRTWVRMYGAYRVAYFISSDNFIEYLYLLNIPDQFEVS</sequence>
<dbReference type="Pfam" id="PF13905">
    <property type="entry name" value="Thioredoxin_8"/>
    <property type="match status" value="1"/>
</dbReference>
<dbReference type="Proteomes" id="UP001162164">
    <property type="component" value="Unassembled WGS sequence"/>
</dbReference>
<dbReference type="EMBL" id="JAPWTJ010000598">
    <property type="protein sequence ID" value="KAJ8977011.1"/>
    <property type="molecule type" value="Genomic_DNA"/>
</dbReference>
<protein>
    <recommendedName>
        <fullName evidence="1">Thioredoxin-like fold domain-containing protein</fullName>
    </recommendedName>
</protein>
<dbReference type="SUPFAM" id="SSF52833">
    <property type="entry name" value="Thioredoxin-like"/>
    <property type="match status" value="1"/>
</dbReference>
<dbReference type="Gene3D" id="3.40.30.10">
    <property type="entry name" value="Glutaredoxin"/>
    <property type="match status" value="1"/>
</dbReference>
<feature type="domain" description="Thioredoxin-like fold" evidence="1">
    <location>
        <begin position="22"/>
        <end position="70"/>
    </location>
</feature>
<proteinExistence type="predicted"/>
<reference evidence="2" key="1">
    <citation type="journal article" date="2023" name="Insect Mol. Biol.">
        <title>Genome sequencing provides insights into the evolution of gene families encoding plant cell wall-degrading enzymes in longhorned beetles.</title>
        <authorList>
            <person name="Shin N.R."/>
            <person name="Okamura Y."/>
            <person name="Kirsch R."/>
            <person name="Pauchet Y."/>
        </authorList>
    </citation>
    <scope>NUCLEOTIDE SEQUENCE</scope>
    <source>
        <strain evidence="2">MMC_N1</strain>
    </source>
</reference>
<evidence type="ECO:0000313" key="2">
    <source>
        <dbReference type="EMBL" id="KAJ8977011.1"/>
    </source>
</evidence>
<name>A0ABQ9JFL6_9CUCU</name>
<comment type="caution">
    <text evidence="2">The sequence shown here is derived from an EMBL/GenBank/DDBJ whole genome shotgun (WGS) entry which is preliminary data.</text>
</comment>
<dbReference type="InterPro" id="IPR012336">
    <property type="entry name" value="Thioredoxin-like_fold"/>
</dbReference>
<dbReference type="InterPro" id="IPR036249">
    <property type="entry name" value="Thioredoxin-like_sf"/>
</dbReference>
<dbReference type="PANTHER" id="PTHR46472:SF1">
    <property type="entry name" value="NUCLEOREDOXIN"/>
    <property type="match status" value="1"/>
</dbReference>
<evidence type="ECO:0000313" key="3">
    <source>
        <dbReference type="Proteomes" id="UP001162164"/>
    </source>
</evidence>
<organism evidence="2 3">
    <name type="scientific">Molorchus minor</name>
    <dbReference type="NCBI Taxonomy" id="1323400"/>
    <lineage>
        <taxon>Eukaryota</taxon>
        <taxon>Metazoa</taxon>
        <taxon>Ecdysozoa</taxon>
        <taxon>Arthropoda</taxon>
        <taxon>Hexapoda</taxon>
        <taxon>Insecta</taxon>
        <taxon>Pterygota</taxon>
        <taxon>Neoptera</taxon>
        <taxon>Endopterygota</taxon>
        <taxon>Coleoptera</taxon>
        <taxon>Polyphaga</taxon>
        <taxon>Cucujiformia</taxon>
        <taxon>Chrysomeloidea</taxon>
        <taxon>Cerambycidae</taxon>
        <taxon>Lamiinae</taxon>
        <taxon>Monochamini</taxon>
        <taxon>Molorchus</taxon>
    </lineage>
</organism>
<dbReference type="PANTHER" id="PTHR46472">
    <property type="entry name" value="NUCLEOREDOXIN"/>
    <property type="match status" value="1"/>
</dbReference>